<feature type="region of interest" description="Disordered" evidence="1">
    <location>
        <begin position="1"/>
        <end position="98"/>
    </location>
</feature>
<reference evidence="3" key="2">
    <citation type="submission" date="2015-01" db="EMBL/GenBank/DDBJ databases">
        <title>Evolutionary Origins and Diversification of the Mycorrhizal Mutualists.</title>
        <authorList>
            <consortium name="DOE Joint Genome Institute"/>
            <consortium name="Mycorrhizal Genomics Consortium"/>
            <person name="Kohler A."/>
            <person name="Kuo A."/>
            <person name="Nagy L.G."/>
            <person name="Floudas D."/>
            <person name="Copeland A."/>
            <person name="Barry K.W."/>
            <person name="Cichocki N."/>
            <person name="Veneault-Fourrey C."/>
            <person name="LaButti K."/>
            <person name="Lindquist E.A."/>
            <person name="Lipzen A."/>
            <person name="Lundell T."/>
            <person name="Morin E."/>
            <person name="Murat C."/>
            <person name="Riley R."/>
            <person name="Ohm R."/>
            <person name="Sun H."/>
            <person name="Tunlid A."/>
            <person name="Henrissat B."/>
            <person name="Grigoriev I.V."/>
            <person name="Hibbett D.S."/>
            <person name="Martin F."/>
        </authorList>
    </citation>
    <scope>NUCLEOTIDE SEQUENCE [LARGE SCALE GENOMIC DNA]</scope>
    <source>
        <strain evidence="3">MAFF 305830</strain>
    </source>
</reference>
<keyword evidence="3" id="KW-1185">Reference proteome</keyword>
<feature type="compositionally biased region" description="Basic and acidic residues" evidence="1">
    <location>
        <begin position="1"/>
        <end position="13"/>
    </location>
</feature>
<feature type="region of interest" description="Disordered" evidence="1">
    <location>
        <begin position="244"/>
        <end position="271"/>
    </location>
</feature>
<dbReference type="OrthoDB" id="3257363at2759"/>
<evidence type="ECO:0000313" key="2">
    <source>
        <dbReference type="EMBL" id="KIM34339.1"/>
    </source>
</evidence>
<gene>
    <name evidence="2" type="ORF">M408DRAFT_19262</name>
</gene>
<dbReference type="AlphaFoldDB" id="A0A0C3BQG8"/>
<organism evidence="2 3">
    <name type="scientific">Serendipita vermifera MAFF 305830</name>
    <dbReference type="NCBI Taxonomy" id="933852"/>
    <lineage>
        <taxon>Eukaryota</taxon>
        <taxon>Fungi</taxon>
        <taxon>Dikarya</taxon>
        <taxon>Basidiomycota</taxon>
        <taxon>Agaricomycotina</taxon>
        <taxon>Agaricomycetes</taxon>
        <taxon>Sebacinales</taxon>
        <taxon>Serendipitaceae</taxon>
        <taxon>Serendipita</taxon>
    </lineage>
</organism>
<dbReference type="EMBL" id="KN824277">
    <property type="protein sequence ID" value="KIM34339.1"/>
    <property type="molecule type" value="Genomic_DNA"/>
</dbReference>
<feature type="compositionally biased region" description="Basic and acidic residues" evidence="1">
    <location>
        <begin position="37"/>
        <end position="46"/>
    </location>
</feature>
<accession>A0A0C3BQG8</accession>
<evidence type="ECO:0000256" key="1">
    <source>
        <dbReference type="SAM" id="MobiDB-lite"/>
    </source>
</evidence>
<feature type="compositionally biased region" description="Low complexity" evidence="1">
    <location>
        <begin position="73"/>
        <end position="82"/>
    </location>
</feature>
<reference evidence="2 3" key="1">
    <citation type="submission" date="2014-04" db="EMBL/GenBank/DDBJ databases">
        <authorList>
            <consortium name="DOE Joint Genome Institute"/>
            <person name="Kuo A."/>
            <person name="Zuccaro A."/>
            <person name="Kohler A."/>
            <person name="Nagy L.G."/>
            <person name="Floudas D."/>
            <person name="Copeland A."/>
            <person name="Barry K.W."/>
            <person name="Cichocki N."/>
            <person name="Veneault-Fourrey C."/>
            <person name="LaButti K."/>
            <person name="Lindquist E.A."/>
            <person name="Lipzen A."/>
            <person name="Lundell T."/>
            <person name="Morin E."/>
            <person name="Murat C."/>
            <person name="Sun H."/>
            <person name="Tunlid A."/>
            <person name="Henrissat B."/>
            <person name="Grigoriev I.V."/>
            <person name="Hibbett D.S."/>
            <person name="Martin F."/>
            <person name="Nordberg H.P."/>
            <person name="Cantor M.N."/>
            <person name="Hua S.X."/>
        </authorList>
    </citation>
    <scope>NUCLEOTIDE SEQUENCE [LARGE SCALE GENOMIC DNA]</scope>
    <source>
        <strain evidence="2 3">MAFF 305830</strain>
    </source>
</reference>
<dbReference type="HOGENOM" id="CLU_063090_0_0_1"/>
<proteinExistence type="predicted"/>
<dbReference type="Proteomes" id="UP000054097">
    <property type="component" value="Unassembled WGS sequence"/>
</dbReference>
<feature type="non-terminal residue" evidence="2">
    <location>
        <position position="1"/>
    </location>
</feature>
<evidence type="ECO:0000313" key="3">
    <source>
        <dbReference type="Proteomes" id="UP000054097"/>
    </source>
</evidence>
<sequence>ARRQVKEEEEKQLHKTPPPYVWNEDTNSPLFWTPGRKLIEGPKTDPESAPVAYFRRSSLDKQLVKVSTETEPAKSPVTSSPSKPSPPKPTHQRAPSAQAIALLTRPPLAQTQAVAKVRPAISTQPSYASQQQQVQRQQQQPQYLHGWQYTLVAAEYLAKQHAQARALEEKHRQQVENERARLLHDLEKRKRAVEKERRQKILVDQEVRRRLAEKEQEMAAKLAERMKVQEEMEREQERLRLKAEKKAKRSSSKQVHWDAGFDGTPLGEYKIPDTGPYGSGWWSEPELLPRPRHNVLRKRRVYT</sequence>
<name>A0A0C3BQG8_SERVB</name>
<protein>
    <submittedName>
        <fullName evidence="2">Uncharacterized protein</fullName>
    </submittedName>
</protein>